<reference evidence="2 3" key="1">
    <citation type="submission" date="2023-08" db="EMBL/GenBank/DDBJ databases">
        <authorList>
            <person name="Girao M."/>
            <person name="Carvalho M.F."/>
        </authorList>
    </citation>
    <scope>NUCLEOTIDE SEQUENCE [LARGE SCALE GENOMIC DNA]</scope>
    <source>
        <strain evidence="2 3">CC-R104</strain>
    </source>
</reference>
<evidence type="ECO:0000313" key="2">
    <source>
        <dbReference type="EMBL" id="MEE2031110.1"/>
    </source>
</evidence>
<evidence type="ECO:0000259" key="1">
    <source>
        <dbReference type="Pfam" id="PF13577"/>
    </source>
</evidence>
<dbReference type="Proteomes" id="UP001331936">
    <property type="component" value="Unassembled WGS sequence"/>
</dbReference>
<feature type="domain" description="SnoaL-like" evidence="1">
    <location>
        <begin position="13"/>
        <end position="137"/>
    </location>
</feature>
<dbReference type="Pfam" id="PF13577">
    <property type="entry name" value="SnoaL_4"/>
    <property type="match status" value="1"/>
</dbReference>
<evidence type="ECO:0000313" key="3">
    <source>
        <dbReference type="Proteomes" id="UP001331936"/>
    </source>
</evidence>
<gene>
    <name evidence="2" type="ORF">Q8814_03085</name>
</gene>
<comment type="caution">
    <text evidence="2">The sequence shown here is derived from an EMBL/GenBank/DDBJ whole genome shotgun (WGS) entry which is preliminary data.</text>
</comment>
<protein>
    <submittedName>
        <fullName evidence="2">Nuclear transport factor 2 family protein</fullName>
    </submittedName>
</protein>
<name>A0ABU7JM51_9NOCA</name>
<dbReference type="Gene3D" id="3.10.450.50">
    <property type="match status" value="1"/>
</dbReference>
<dbReference type="InterPro" id="IPR032710">
    <property type="entry name" value="NTF2-like_dom_sf"/>
</dbReference>
<keyword evidence="3" id="KW-1185">Reference proteome</keyword>
<dbReference type="EMBL" id="JAUZMZ010000009">
    <property type="protein sequence ID" value="MEE2031110.1"/>
    <property type="molecule type" value="Genomic_DNA"/>
</dbReference>
<accession>A0ABU7JM51</accession>
<dbReference type="InterPro" id="IPR037401">
    <property type="entry name" value="SnoaL-like"/>
</dbReference>
<dbReference type="SUPFAM" id="SSF54427">
    <property type="entry name" value="NTF2-like"/>
    <property type="match status" value="1"/>
</dbReference>
<proteinExistence type="predicted"/>
<organism evidence="2 3">
    <name type="scientific">Rhodococcus chondri</name>
    <dbReference type="NCBI Taxonomy" id="3065941"/>
    <lineage>
        <taxon>Bacteria</taxon>
        <taxon>Bacillati</taxon>
        <taxon>Actinomycetota</taxon>
        <taxon>Actinomycetes</taxon>
        <taxon>Mycobacteriales</taxon>
        <taxon>Nocardiaceae</taxon>
        <taxon>Rhodococcus</taxon>
    </lineage>
</organism>
<dbReference type="CDD" id="cd00531">
    <property type="entry name" value="NTF2_like"/>
    <property type="match status" value="1"/>
</dbReference>
<dbReference type="RefSeq" id="WP_330150536.1">
    <property type="nucleotide sequence ID" value="NZ_JAUZMZ010000009.1"/>
</dbReference>
<sequence length="182" mass="20490">MTKMTEEHVGLSELLDRQAIRDVVLRYCRGIDRMDRDLVRACYHSDAIDHHVGFSGTVDEFIEWCWPGLAQMHGTRHVMSNHLCEVSRDAAVAESYVLTYHWGDPADGLSRNFVGHGRYVDRFERREDRVWRIAERRVIAELITEIGIPPGSPGSGPVPGRGDRTDPVYAMASELDGDGVIG</sequence>